<comment type="caution">
    <text evidence="1">The sequence shown here is derived from an EMBL/GenBank/DDBJ whole genome shotgun (WGS) entry which is preliminary data.</text>
</comment>
<gene>
    <name evidence="1" type="ORF">Q4T40_05115</name>
</gene>
<dbReference type="EMBL" id="JAUOZS010000001">
    <property type="protein sequence ID" value="MDT8900619.1"/>
    <property type="molecule type" value="Genomic_DNA"/>
</dbReference>
<sequence>MDEEKIYAIQRTQGGAVKVAYRRLSDAALHMNWVNKRAGRRSVRIVPVTLK</sequence>
<name>A0ABU3NUX3_9FIRM</name>
<evidence type="ECO:0000313" key="2">
    <source>
        <dbReference type="Proteomes" id="UP001254848"/>
    </source>
</evidence>
<evidence type="ECO:0000313" key="1">
    <source>
        <dbReference type="EMBL" id="MDT8900619.1"/>
    </source>
</evidence>
<keyword evidence="2" id="KW-1185">Reference proteome</keyword>
<proteinExistence type="predicted"/>
<reference evidence="1 2" key="1">
    <citation type="submission" date="2023-07" db="EMBL/GenBank/DDBJ databases">
        <title>The novel representative of Negativicutes class, Anaeroselena agilis gen. nov. sp. nov.</title>
        <authorList>
            <person name="Prokofeva M.I."/>
            <person name="Elcheninov A.G."/>
            <person name="Klyukina A."/>
            <person name="Kublanov I.V."/>
            <person name="Frolov E.N."/>
            <person name="Podosokorskaya O.A."/>
        </authorList>
    </citation>
    <scope>NUCLEOTIDE SEQUENCE [LARGE SCALE GENOMIC DNA]</scope>
    <source>
        <strain evidence="1 2">4137-cl</strain>
    </source>
</reference>
<dbReference type="RefSeq" id="WP_413779155.1">
    <property type="nucleotide sequence ID" value="NZ_JAUOZS010000001.1"/>
</dbReference>
<accession>A0ABU3NUX3</accession>
<organism evidence="1 2">
    <name type="scientific">Anaeroselena agilis</name>
    <dbReference type="NCBI Taxonomy" id="3063788"/>
    <lineage>
        <taxon>Bacteria</taxon>
        <taxon>Bacillati</taxon>
        <taxon>Bacillota</taxon>
        <taxon>Negativicutes</taxon>
        <taxon>Acetonemataceae</taxon>
        <taxon>Anaeroselena</taxon>
    </lineage>
</organism>
<dbReference type="Proteomes" id="UP001254848">
    <property type="component" value="Unassembled WGS sequence"/>
</dbReference>
<protein>
    <submittedName>
        <fullName evidence="1">Uncharacterized protein</fullName>
    </submittedName>
</protein>